<evidence type="ECO:0000256" key="4">
    <source>
        <dbReference type="ARBA" id="ARBA00022692"/>
    </source>
</evidence>
<dbReference type="UniPathway" id="UPA00378"/>
<dbReference type="FunFam" id="3.40.50.2000:FF:000085">
    <property type="entry name" value="alpha-1,3/1,6-mannosyltransferase ALG2"/>
    <property type="match status" value="1"/>
</dbReference>
<comment type="catalytic activity">
    <reaction evidence="8 10">
        <text>a beta-D-Man-(1-&gt;4)-beta-D-GlcNAc-(1-&gt;4)-alpha-D-GlcNAc-diphospho-di-trans,poly-cis-dolichol + GDP-alpha-D-mannose = an alpha-D-Man-(1-&gt;3)-beta-D-Man-(1-&gt;4)-beta-D-GlcNAc-(1-&gt;4)-alpha-D-GlcNAc-diphospho-di-trans,poly-cis-dolichol + GDP + H(+)</text>
        <dbReference type="Rhea" id="RHEA:29515"/>
        <dbReference type="Rhea" id="RHEA-COMP:19511"/>
        <dbReference type="Rhea" id="RHEA-COMP:19513"/>
        <dbReference type="ChEBI" id="CHEBI:15378"/>
        <dbReference type="ChEBI" id="CHEBI:57527"/>
        <dbReference type="ChEBI" id="CHEBI:58189"/>
        <dbReference type="ChEBI" id="CHEBI:58472"/>
        <dbReference type="ChEBI" id="CHEBI:132510"/>
        <dbReference type="EC" id="2.4.1.132"/>
    </reaction>
    <physiologicalReaction direction="left-to-right" evidence="8 10">
        <dbReference type="Rhea" id="RHEA:29516"/>
    </physiologicalReaction>
</comment>
<evidence type="ECO:0000256" key="6">
    <source>
        <dbReference type="ARBA" id="ARBA00022989"/>
    </source>
</evidence>
<comment type="subcellular location">
    <subcellularLocation>
        <location evidence="10">Endoplasmic reticulum membrane</location>
        <topology evidence="10">Single-pass membrane protein</topology>
    </subcellularLocation>
</comment>
<dbReference type="Gene3D" id="3.40.50.2000">
    <property type="entry name" value="Glycogen Phosphorylase B"/>
    <property type="match status" value="2"/>
</dbReference>
<dbReference type="FunFam" id="3.40.50.2000:FF:000210">
    <property type="entry name" value="Alpha-1,3/1,6-mannosyltransferase ALG2"/>
    <property type="match status" value="1"/>
</dbReference>
<dbReference type="InterPro" id="IPR027054">
    <property type="entry name" value="ALG2"/>
</dbReference>
<dbReference type="InterPro" id="IPR001296">
    <property type="entry name" value="Glyco_trans_1"/>
</dbReference>
<sequence length="409" mass="45706">MPKVVFLHPDLGIGGAERLVVDAALALKAKEFDVHFVTSHHSPQHCFVETRDGTLPVTVVGDWLPRNLFGHFHALCAYIRMIYAAVYIVFFSGLKPDIVFCDQVSICVPILHIGGFKILFYCHFPDQLLSQPGSVMKSLYRAPLNWLEETTTGQAHQILVNSKFTAGVFRDTFKRLQVQPDVLYPTMNSNAFDNTTPLPINQILAMEFPEDSVIFLSINRYERKKNLKLALDAMSELKKCLSAGEWSRIHLVIAGGYDTRVKENVEHYVELVSHANALGLTENVTFMKSPSDMEKLSLLSQCHCLIYTPPNEHFGIVPLEAMYAGKPVIAANSGGPTETVVNGVTGFLCNLKPEDFADAMMKCIKNGDVRRKMGKAGQDRMKEQFSFMAFSNQLIGIVQSLLDVKDKMD</sequence>
<keyword evidence="7" id="KW-0472">Membrane</keyword>
<dbReference type="PANTHER" id="PTHR45918">
    <property type="entry name" value="ALPHA-1,3/1,6-MANNOSYLTRANSFERASE ALG2"/>
    <property type="match status" value="1"/>
</dbReference>
<keyword evidence="14" id="KW-1185">Reference proteome</keyword>
<dbReference type="CDD" id="cd03805">
    <property type="entry name" value="GT4_ALG2-like"/>
    <property type="match status" value="1"/>
</dbReference>
<dbReference type="SUPFAM" id="SSF53756">
    <property type="entry name" value="UDP-Glycosyltransferase/glycogen phosphorylase"/>
    <property type="match status" value="1"/>
</dbReference>
<feature type="domain" description="Glycosyltransferase subfamily 4-like N-terminal" evidence="12">
    <location>
        <begin position="13"/>
        <end position="173"/>
    </location>
</feature>
<protein>
    <recommendedName>
        <fullName evidence="10">Alpha-1,3/1,6-mannosyltransferase ALG2</fullName>
        <ecNumber evidence="10">2.4.1.132</ecNumber>
        <ecNumber evidence="10">2.4.1.257</ecNumber>
    </recommendedName>
    <alternativeName>
        <fullName evidence="10">GDP-Man:Man(1)GlcNAc(2)-PP-Dol alpha-1,3-mannosyltransferase</fullName>
    </alternativeName>
</protein>
<evidence type="ECO:0000313" key="14">
    <source>
        <dbReference type="Proteomes" id="UP000027135"/>
    </source>
</evidence>
<comment type="similarity">
    <text evidence="10">Belongs to the glycosyltransferase group 1 family.</text>
</comment>
<name>A0A067RS13_ZOONE</name>
<evidence type="ECO:0000256" key="10">
    <source>
        <dbReference type="RuleBase" id="RU367136"/>
    </source>
</evidence>
<evidence type="ECO:0000256" key="9">
    <source>
        <dbReference type="ARBA" id="ARBA00045104"/>
    </source>
</evidence>
<dbReference type="STRING" id="136037.A0A067RS13"/>
<dbReference type="EC" id="2.4.1.132" evidence="10"/>
<comment type="catalytic activity">
    <reaction evidence="9 10">
        <text>an alpha-D-Man-(1-&gt;3)-beta-D-Man-(1-&gt;4)-beta-D-GlcNAc-(1-&gt;4)-alpha-D-GlcNAc-diphospho-di-trans,poly-cis-dolichol + GDP-alpha-D-mannose = an alpha-D-Man-(1-&gt;3)-[alpha-D-Man-(1-&gt;6)]-beta-D-Man-(1-&gt;4)-beta-D-GlcNAc-(1-&gt;4)-alpha-D-GlcNAc-diphospho-di-trans,poly-cis-dolichol + GDP + H(+)</text>
        <dbReference type="Rhea" id="RHEA:29519"/>
        <dbReference type="Rhea" id="RHEA-COMP:19513"/>
        <dbReference type="Rhea" id="RHEA-COMP:19515"/>
        <dbReference type="ChEBI" id="CHEBI:15378"/>
        <dbReference type="ChEBI" id="CHEBI:57527"/>
        <dbReference type="ChEBI" id="CHEBI:58189"/>
        <dbReference type="ChEBI" id="CHEBI:132510"/>
        <dbReference type="ChEBI" id="CHEBI:132511"/>
        <dbReference type="EC" id="2.4.1.257"/>
    </reaction>
    <physiologicalReaction direction="left-to-right" evidence="9 10">
        <dbReference type="Rhea" id="RHEA:29520"/>
    </physiologicalReaction>
</comment>
<evidence type="ECO:0000256" key="3">
    <source>
        <dbReference type="ARBA" id="ARBA00022679"/>
    </source>
</evidence>
<gene>
    <name evidence="13" type="ORF">L798_12734</name>
</gene>
<keyword evidence="3 10" id="KW-0808">Transferase</keyword>
<dbReference type="EMBL" id="KK852498">
    <property type="protein sequence ID" value="KDR22604.1"/>
    <property type="molecule type" value="Genomic_DNA"/>
</dbReference>
<evidence type="ECO:0000256" key="1">
    <source>
        <dbReference type="ARBA" id="ARBA00004922"/>
    </source>
</evidence>
<dbReference type="AlphaFoldDB" id="A0A067RS13"/>
<keyword evidence="2 10" id="KW-0328">Glycosyltransferase</keyword>
<dbReference type="GO" id="GO:0005789">
    <property type="term" value="C:endoplasmic reticulum membrane"/>
    <property type="evidence" value="ECO:0007669"/>
    <property type="project" value="UniProtKB-SubCell"/>
</dbReference>
<dbReference type="GO" id="GO:0004378">
    <property type="term" value="F:GDP-Man:Man(1)GlcNAc(2)-PP-Dol alpha-1,3-mannosyltransferase activity"/>
    <property type="evidence" value="ECO:0007669"/>
    <property type="project" value="UniProtKB-UniRule"/>
</dbReference>
<dbReference type="InterPro" id="IPR028098">
    <property type="entry name" value="Glyco_trans_4-like_N"/>
</dbReference>
<organism evidence="13 14">
    <name type="scientific">Zootermopsis nevadensis</name>
    <name type="common">Dampwood termite</name>
    <dbReference type="NCBI Taxonomy" id="136037"/>
    <lineage>
        <taxon>Eukaryota</taxon>
        <taxon>Metazoa</taxon>
        <taxon>Ecdysozoa</taxon>
        <taxon>Arthropoda</taxon>
        <taxon>Hexapoda</taxon>
        <taxon>Insecta</taxon>
        <taxon>Pterygota</taxon>
        <taxon>Neoptera</taxon>
        <taxon>Polyneoptera</taxon>
        <taxon>Dictyoptera</taxon>
        <taxon>Blattodea</taxon>
        <taxon>Blattoidea</taxon>
        <taxon>Termitoidae</taxon>
        <taxon>Termopsidae</taxon>
        <taxon>Zootermopsis</taxon>
    </lineage>
</organism>
<evidence type="ECO:0000256" key="2">
    <source>
        <dbReference type="ARBA" id="ARBA00022676"/>
    </source>
</evidence>
<comment type="function">
    <text evidence="10">Mannosylates Man(2)GlcNAc(2)-dolichol diphosphate and Man(1)GlcNAc(2)-dolichol diphosphate to form Man(3)GlcNAc(2)-dolichol diphosphate.</text>
</comment>
<evidence type="ECO:0000313" key="13">
    <source>
        <dbReference type="EMBL" id="KDR22604.1"/>
    </source>
</evidence>
<comment type="pathway">
    <text evidence="1 10">Protein modification; protein glycosylation.</text>
</comment>
<reference evidence="13 14" key="1">
    <citation type="journal article" date="2014" name="Nat. Commun.">
        <title>Molecular traces of alternative social organization in a termite genome.</title>
        <authorList>
            <person name="Terrapon N."/>
            <person name="Li C."/>
            <person name="Robertson H.M."/>
            <person name="Ji L."/>
            <person name="Meng X."/>
            <person name="Booth W."/>
            <person name="Chen Z."/>
            <person name="Childers C.P."/>
            <person name="Glastad K.M."/>
            <person name="Gokhale K."/>
            <person name="Gowin J."/>
            <person name="Gronenberg W."/>
            <person name="Hermansen R.A."/>
            <person name="Hu H."/>
            <person name="Hunt B.G."/>
            <person name="Huylmans A.K."/>
            <person name="Khalil S.M."/>
            <person name="Mitchell R.D."/>
            <person name="Munoz-Torres M.C."/>
            <person name="Mustard J.A."/>
            <person name="Pan H."/>
            <person name="Reese J.T."/>
            <person name="Scharf M.E."/>
            <person name="Sun F."/>
            <person name="Vogel H."/>
            <person name="Xiao J."/>
            <person name="Yang W."/>
            <person name="Yang Z."/>
            <person name="Yang Z."/>
            <person name="Zhou J."/>
            <person name="Zhu J."/>
            <person name="Brent C.S."/>
            <person name="Elsik C.G."/>
            <person name="Goodisman M.A."/>
            <person name="Liberles D.A."/>
            <person name="Roe R.M."/>
            <person name="Vargo E.L."/>
            <person name="Vilcinskas A."/>
            <person name="Wang J."/>
            <person name="Bornberg-Bauer E."/>
            <person name="Korb J."/>
            <person name="Zhang G."/>
            <person name="Liebig J."/>
        </authorList>
    </citation>
    <scope>NUCLEOTIDE SEQUENCE [LARGE SCALE GENOMIC DNA]</scope>
    <source>
        <tissue evidence="13">Whole organism</tissue>
    </source>
</reference>
<dbReference type="FunCoup" id="A0A067RS13">
    <property type="interactions" value="2060"/>
</dbReference>
<dbReference type="OrthoDB" id="448893at2759"/>
<evidence type="ECO:0000259" key="11">
    <source>
        <dbReference type="Pfam" id="PF00534"/>
    </source>
</evidence>
<dbReference type="Pfam" id="PF13439">
    <property type="entry name" value="Glyco_transf_4"/>
    <property type="match status" value="1"/>
</dbReference>
<dbReference type="PANTHER" id="PTHR45918:SF1">
    <property type="entry name" value="ALPHA-1,3_1,6-MANNOSYLTRANSFERASE ALG2"/>
    <property type="match status" value="1"/>
</dbReference>
<evidence type="ECO:0000256" key="7">
    <source>
        <dbReference type="ARBA" id="ARBA00023136"/>
    </source>
</evidence>
<keyword evidence="5" id="KW-0256">Endoplasmic reticulum</keyword>
<dbReference type="InParanoid" id="A0A067RS13"/>
<evidence type="ECO:0000256" key="8">
    <source>
        <dbReference type="ARBA" id="ARBA00045103"/>
    </source>
</evidence>
<keyword evidence="6" id="KW-1133">Transmembrane helix</keyword>
<proteinExistence type="inferred from homology"/>
<dbReference type="OMA" id="AMYMKCP"/>
<accession>A0A067RS13</accession>
<dbReference type="GO" id="GO:0102704">
    <property type="term" value="F:GDP-Man:Man(2)GlcNAc(2)-PP-Dol alpha-1,6-mannosyltransferase activity"/>
    <property type="evidence" value="ECO:0007669"/>
    <property type="project" value="UniProtKB-UniRule"/>
</dbReference>
<feature type="domain" description="Glycosyl transferase family 1" evidence="11">
    <location>
        <begin position="208"/>
        <end position="379"/>
    </location>
</feature>
<evidence type="ECO:0000256" key="5">
    <source>
        <dbReference type="ARBA" id="ARBA00022824"/>
    </source>
</evidence>
<keyword evidence="4" id="KW-0812">Transmembrane</keyword>
<evidence type="ECO:0000259" key="12">
    <source>
        <dbReference type="Pfam" id="PF13439"/>
    </source>
</evidence>
<dbReference type="Proteomes" id="UP000027135">
    <property type="component" value="Unassembled WGS sequence"/>
</dbReference>
<dbReference type="eggNOG" id="KOG0853">
    <property type="taxonomic scope" value="Eukaryota"/>
</dbReference>
<dbReference type="Pfam" id="PF00534">
    <property type="entry name" value="Glycos_transf_1"/>
    <property type="match status" value="1"/>
</dbReference>
<dbReference type="EC" id="2.4.1.257" evidence="10"/>